<feature type="compositionally biased region" description="Low complexity" evidence="1">
    <location>
        <begin position="33"/>
        <end position="45"/>
    </location>
</feature>
<dbReference type="EMBL" id="JBHTRV010000009">
    <property type="protein sequence ID" value="MFE5980831.1"/>
    <property type="molecule type" value="Genomic_DNA"/>
</dbReference>
<dbReference type="Proteomes" id="UP001600424">
    <property type="component" value="Unassembled WGS sequence"/>
</dbReference>
<keyword evidence="3" id="KW-1185">Reference proteome</keyword>
<reference evidence="2 3" key="1">
    <citation type="submission" date="2024-09" db="EMBL/GenBank/DDBJ databases">
        <title>The Natural Products Discovery Center: Release of the First 8490 Sequenced Strains for Exploring Actinobacteria Biosynthetic Diversity.</title>
        <authorList>
            <person name="Kalkreuter E."/>
            <person name="Kautsar S.A."/>
            <person name="Yang D."/>
            <person name="Bader C.D."/>
            <person name="Teijaro C.N."/>
            <person name="Fluegel L."/>
            <person name="Davis C.M."/>
            <person name="Simpson J.R."/>
            <person name="Lauterbach L."/>
            <person name="Steele A.D."/>
            <person name="Gui C."/>
            <person name="Meng S."/>
            <person name="Li G."/>
            <person name="Viehrig K."/>
            <person name="Ye F."/>
            <person name="Su P."/>
            <person name="Kiefer A.F."/>
            <person name="Nichols A."/>
            <person name="Cepeda A.J."/>
            <person name="Yan W."/>
            <person name="Fan B."/>
            <person name="Jiang Y."/>
            <person name="Adhikari A."/>
            <person name="Zheng C.-J."/>
            <person name="Schuster L."/>
            <person name="Cowan T.M."/>
            <person name="Smanski M.J."/>
            <person name="Chevrette M.G."/>
            <person name="De Carvalho L.P.S."/>
            <person name="Shen B."/>
        </authorList>
    </citation>
    <scope>NUCLEOTIDE SEQUENCE [LARGE SCALE GENOMIC DNA]</scope>
    <source>
        <strain evidence="2 3">NPDC056472</strain>
    </source>
</reference>
<feature type="non-terminal residue" evidence="2">
    <location>
        <position position="69"/>
    </location>
</feature>
<protein>
    <submittedName>
        <fullName evidence="2">Cytochrome</fullName>
    </submittedName>
</protein>
<evidence type="ECO:0000313" key="3">
    <source>
        <dbReference type="Proteomes" id="UP001600424"/>
    </source>
</evidence>
<feature type="compositionally biased region" description="Basic and acidic residues" evidence="1">
    <location>
        <begin position="1"/>
        <end position="15"/>
    </location>
</feature>
<gene>
    <name evidence="2" type="ORF">ACFQ63_14110</name>
</gene>
<evidence type="ECO:0000313" key="2">
    <source>
        <dbReference type="EMBL" id="MFE5980831.1"/>
    </source>
</evidence>
<feature type="region of interest" description="Disordered" evidence="1">
    <location>
        <begin position="1"/>
        <end position="69"/>
    </location>
</feature>
<evidence type="ECO:0000256" key="1">
    <source>
        <dbReference type="SAM" id="MobiDB-lite"/>
    </source>
</evidence>
<accession>A0ABW6IT90</accession>
<organism evidence="2 3">
    <name type="scientific">Streptomyces wedmorensis</name>
    <dbReference type="NCBI Taxonomy" id="43759"/>
    <lineage>
        <taxon>Bacteria</taxon>
        <taxon>Bacillati</taxon>
        <taxon>Actinomycetota</taxon>
        <taxon>Actinomycetes</taxon>
        <taxon>Kitasatosporales</taxon>
        <taxon>Streptomycetaceae</taxon>
        <taxon>Streptomyces</taxon>
    </lineage>
</organism>
<proteinExistence type="predicted"/>
<feature type="compositionally biased region" description="Pro residues" evidence="1">
    <location>
        <begin position="60"/>
        <end position="69"/>
    </location>
</feature>
<sequence>MSDEPNRGIGKDLPERAGAPRAGASDDPWTRIPSMAPAAPSAARPDVPPAGPRARGRLRTPPPGTLPGR</sequence>
<name>A0ABW6IT90_STRWE</name>
<comment type="caution">
    <text evidence="2">The sequence shown here is derived from an EMBL/GenBank/DDBJ whole genome shotgun (WGS) entry which is preliminary data.</text>
</comment>